<feature type="compositionally biased region" description="Low complexity" evidence="1">
    <location>
        <begin position="202"/>
        <end position="211"/>
    </location>
</feature>
<feature type="region of interest" description="Disordered" evidence="1">
    <location>
        <begin position="199"/>
        <end position="243"/>
    </location>
</feature>
<dbReference type="Proteomes" id="UP000821866">
    <property type="component" value="Chromosome 8"/>
</dbReference>
<accession>A0A9J6DB98</accession>
<comment type="caution">
    <text evidence="2">The sequence shown here is derived from an EMBL/GenBank/DDBJ whole genome shotgun (WGS) entry which is preliminary data.</text>
</comment>
<dbReference type="EMBL" id="JABSTU010000010">
    <property type="protein sequence ID" value="KAH8019328.1"/>
    <property type="molecule type" value="Genomic_DNA"/>
</dbReference>
<dbReference type="AlphaFoldDB" id="A0A9J6DB98"/>
<sequence>MFDTTWWRLRPRSALASVKKRLIAASRLPRLLREHYIVIVRHRGGMNVKNVSQIKVAPALTLAAKLSLAEIADDIVCPNPIRRTFSSADRHRKTSEPQQIAVERVHWTTSATVIIQEWSLQIRGRSRSQDPSAVRLQTPPAGDTHWADCVKGTPSMVTREVPSLSEHGTARIAQLERKNAFLRSAFECLQAEVAELKLVTTSSPSQSSPPSGTADVPIEMPSEAPADERPAKKRALPQPLRDEGLEDLISNFSEFKNDMKEFQAELRNTLKSLSEPF</sequence>
<evidence type="ECO:0000313" key="3">
    <source>
        <dbReference type="Proteomes" id="UP000821866"/>
    </source>
</evidence>
<keyword evidence="3" id="KW-1185">Reference proteome</keyword>
<reference evidence="2" key="1">
    <citation type="journal article" date="2020" name="Cell">
        <title>Large-Scale Comparative Analyses of Tick Genomes Elucidate Their Genetic Diversity and Vector Capacities.</title>
        <authorList>
            <consortium name="Tick Genome and Microbiome Consortium (TIGMIC)"/>
            <person name="Jia N."/>
            <person name="Wang J."/>
            <person name="Shi W."/>
            <person name="Du L."/>
            <person name="Sun Y."/>
            <person name="Zhan W."/>
            <person name="Jiang J.F."/>
            <person name="Wang Q."/>
            <person name="Zhang B."/>
            <person name="Ji P."/>
            <person name="Bell-Sakyi L."/>
            <person name="Cui X.M."/>
            <person name="Yuan T.T."/>
            <person name="Jiang B.G."/>
            <person name="Yang W.F."/>
            <person name="Lam T.T."/>
            <person name="Chang Q.C."/>
            <person name="Ding S.J."/>
            <person name="Wang X.J."/>
            <person name="Zhu J.G."/>
            <person name="Ruan X.D."/>
            <person name="Zhao L."/>
            <person name="Wei J.T."/>
            <person name="Ye R.Z."/>
            <person name="Que T.C."/>
            <person name="Du C.H."/>
            <person name="Zhou Y.H."/>
            <person name="Cheng J.X."/>
            <person name="Dai P.F."/>
            <person name="Guo W.B."/>
            <person name="Han X.H."/>
            <person name="Huang E.J."/>
            <person name="Li L.F."/>
            <person name="Wei W."/>
            <person name="Gao Y.C."/>
            <person name="Liu J.Z."/>
            <person name="Shao H.Z."/>
            <person name="Wang X."/>
            <person name="Wang C.C."/>
            <person name="Yang T.C."/>
            <person name="Huo Q.B."/>
            <person name="Li W."/>
            <person name="Chen H.Y."/>
            <person name="Chen S.E."/>
            <person name="Zhou L.G."/>
            <person name="Ni X.B."/>
            <person name="Tian J.H."/>
            <person name="Sheng Y."/>
            <person name="Liu T."/>
            <person name="Pan Y.S."/>
            <person name="Xia L.Y."/>
            <person name="Li J."/>
            <person name="Zhao F."/>
            <person name="Cao W.C."/>
        </authorList>
    </citation>
    <scope>NUCLEOTIDE SEQUENCE</scope>
    <source>
        <strain evidence="2">Rmic-2018</strain>
    </source>
</reference>
<evidence type="ECO:0000256" key="1">
    <source>
        <dbReference type="SAM" id="MobiDB-lite"/>
    </source>
</evidence>
<protein>
    <submittedName>
        <fullName evidence="2">Uncharacterized protein</fullName>
    </submittedName>
</protein>
<evidence type="ECO:0000313" key="2">
    <source>
        <dbReference type="EMBL" id="KAH8019328.1"/>
    </source>
</evidence>
<gene>
    <name evidence="2" type="ORF">HPB51_018939</name>
</gene>
<proteinExistence type="predicted"/>
<name>A0A9J6DB98_RHIMP</name>
<organism evidence="2 3">
    <name type="scientific">Rhipicephalus microplus</name>
    <name type="common">Cattle tick</name>
    <name type="synonym">Boophilus microplus</name>
    <dbReference type="NCBI Taxonomy" id="6941"/>
    <lineage>
        <taxon>Eukaryota</taxon>
        <taxon>Metazoa</taxon>
        <taxon>Ecdysozoa</taxon>
        <taxon>Arthropoda</taxon>
        <taxon>Chelicerata</taxon>
        <taxon>Arachnida</taxon>
        <taxon>Acari</taxon>
        <taxon>Parasitiformes</taxon>
        <taxon>Ixodida</taxon>
        <taxon>Ixodoidea</taxon>
        <taxon>Ixodidae</taxon>
        <taxon>Rhipicephalinae</taxon>
        <taxon>Rhipicephalus</taxon>
        <taxon>Boophilus</taxon>
    </lineage>
</organism>
<reference evidence="2" key="2">
    <citation type="submission" date="2021-09" db="EMBL/GenBank/DDBJ databases">
        <authorList>
            <person name="Jia N."/>
            <person name="Wang J."/>
            <person name="Shi W."/>
            <person name="Du L."/>
            <person name="Sun Y."/>
            <person name="Zhan W."/>
            <person name="Jiang J."/>
            <person name="Wang Q."/>
            <person name="Zhang B."/>
            <person name="Ji P."/>
            <person name="Sakyi L.B."/>
            <person name="Cui X."/>
            <person name="Yuan T."/>
            <person name="Jiang B."/>
            <person name="Yang W."/>
            <person name="Lam T.T.-Y."/>
            <person name="Chang Q."/>
            <person name="Ding S."/>
            <person name="Wang X."/>
            <person name="Zhu J."/>
            <person name="Ruan X."/>
            <person name="Zhao L."/>
            <person name="Wei J."/>
            <person name="Que T."/>
            <person name="Du C."/>
            <person name="Cheng J."/>
            <person name="Dai P."/>
            <person name="Han X."/>
            <person name="Huang E."/>
            <person name="Gao Y."/>
            <person name="Liu J."/>
            <person name="Shao H."/>
            <person name="Ye R."/>
            <person name="Li L."/>
            <person name="Wei W."/>
            <person name="Wang X."/>
            <person name="Wang C."/>
            <person name="Huo Q."/>
            <person name="Li W."/>
            <person name="Guo W."/>
            <person name="Chen H."/>
            <person name="Chen S."/>
            <person name="Zhou L."/>
            <person name="Zhou L."/>
            <person name="Ni X."/>
            <person name="Tian J."/>
            <person name="Zhou Y."/>
            <person name="Sheng Y."/>
            <person name="Liu T."/>
            <person name="Pan Y."/>
            <person name="Xia L."/>
            <person name="Li J."/>
            <person name="Zhao F."/>
            <person name="Cao W."/>
        </authorList>
    </citation>
    <scope>NUCLEOTIDE SEQUENCE</scope>
    <source>
        <strain evidence="2">Rmic-2018</strain>
        <tissue evidence="2">Larvae</tissue>
    </source>
</reference>